<comment type="caution">
    <text evidence="1">The sequence shown here is derived from an EMBL/GenBank/DDBJ whole genome shotgun (WGS) entry which is preliminary data.</text>
</comment>
<dbReference type="AlphaFoldDB" id="A0A1F7SGQ2"/>
<sequence length="79" mass="8725">MVATTKIREVLEGVDLEKIGLTEVEERRATLLVKGLRLADVVREEGVSRTAVKNSLEMAWVRARSVVGGLPVRRVAKRG</sequence>
<dbReference type="EMBL" id="MGDJ01000024">
    <property type="protein sequence ID" value="OGL52347.1"/>
    <property type="molecule type" value="Genomic_DNA"/>
</dbReference>
<gene>
    <name evidence="1" type="ORF">A3K55_02330</name>
</gene>
<protein>
    <recommendedName>
        <fullName evidence="3">HTH luxR-type domain-containing protein</fullName>
    </recommendedName>
</protein>
<evidence type="ECO:0000313" key="1">
    <source>
        <dbReference type="EMBL" id="OGL52347.1"/>
    </source>
</evidence>
<evidence type="ECO:0008006" key="3">
    <source>
        <dbReference type="Google" id="ProtNLM"/>
    </source>
</evidence>
<reference evidence="1 2" key="1">
    <citation type="journal article" date="2016" name="Nat. Commun.">
        <title>Thousands of microbial genomes shed light on interconnected biogeochemical processes in an aquifer system.</title>
        <authorList>
            <person name="Anantharaman K."/>
            <person name="Brown C.T."/>
            <person name="Hug L.A."/>
            <person name="Sharon I."/>
            <person name="Castelle C.J."/>
            <person name="Probst A.J."/>
            <person name="Thomas B.C."/>
            <person name="Singh A."/>
            <person name="Wilkins M.J."/>
            <person name="Karaoz U."/>
            <person name="Brodie E.L."/>
            <person name="Williams K.H."/>
            <person name="Hubbard S.S."/>
            <person name="Banfield J.F."/>
        </authorList>
    </citation>
    <scope>NUCLEOTIDE SEQUENCE [LARGE SCALE GENOMIC DNA]</scope>
</reference>
<proteinExistence type="predicted"/>
<accession>A0A1F7SGQ2</accession>
<evidence type="ECO:0000313" key="2">
    <source>
        <dbReference type="Proteomes" id="UP000185874"/>
    </source>
</evidence>
<name>A0A1F7SGQ2_9BACT</name>
<dbReference type="Proteomes" id="UP000185874">
    <property type="component" value="Unassembled WGS sequence"/>
</dbReference>
<organism evidence="1 2">
    <name type="scientific">Candidatus Shapirobacteria bacterium RBG_13_44_7</name>
    <dbReference type="NCBI Taxonomy" id="1802149"/>
    <lineage>
        <taxon>Bacteria</taxon>
        <taxon>Candidatus Shapironibacteriota</taxon>
    </lineage>
</organism>